<dbReference type="Pfam" id="PF00550">
    <property type="entry name" value="PP-binding"/>
    <property type="match status" value="1"/>
</dbReference>
<dbReference type="AlphaFoldDB" id="A0A1L1PK51"/>
<dbReference type="InterPro" id="IPR009081">
    <property type="entry name" value="PP-bd_ACP"/>
</dbReference>
<comment type="subcellular location">
    <subcellularLocation>
        <location evidence="3">Cytoplasm</location>
    </subcellularLocation>
</comment>
<evidence type="ECO:0000256" key="1">
    <source>
        <dbReference type="ARBA" id="ARBA00022450"/>
    </source>
</evidence>
<keyword evidence="1 3" id="KW-0596">Phosphopantetheine</keyword>
<reference evidence="8" key="1">
    <citation type="submission" date="2014-11" db="EMBL/GenBank/DDBJ databases">
        <title>Draft genome sequence of Hydrogenophaga intermedia S1.</title>
        <authorList>
            <person name="Gan H.M."/>
            <person name="Chew T.H."/>
            <person name="Stolz A."/>
        </authorList>
    </citation>
    <scope>NUCLEOTIDE SEQUENCE [LARGE SCALE GENOMIC DNA]</scope>
    <source>
        <strain evidence="8">S1</strain>
    </source>
</reference>
<dbReference type="GO" id="GO:0005829">
    <property type="term" value="C:cytosol"/>
    <property type="evidence" value="ECO:0007669"/>
    <property type="project" value="TreeGrafter"/>
</dbReference>
<dbReference type="Gene3D" id="1.10.1200.10">
    <property type="entry name" value="ACP-like"/>
    <property type="match status" value="1"/>
</dbReference>
<comment type="similarity">
    <text evidence="3">Belongs to the acyl carrier protein (ACP) family.</text>
</comment>
<comment type="pathway">
    <text evidence="3 5">Lipid metabolism; fatty acid biosynthesis.</text>
</comment>
<keyword evidence="2 3" id="KW-0597">Phosphoprotein</keyword>
<dbReference type="GO" id="GO:0000036">
    <property type="term" value="F:acyl carrier activity"/>
    <property type="evidence" value="ECO:0007669"/>
    <property type="project" value="UniProtKB-UniRule"/>
</dbReference>
<name>A0A1L1PK51_HYDIT</name>
<dbReference type="NCBIfam" id="NF002148">
    <property type="entry name" value="PRK00982.1-2"/>
    <property type="match status" value="1"/>
</dbReference>
<dbReference type="PANTHER" id="PTHR20863:SF76">
    <property type="entry name" value="CARRIER DOMAIN-CONTAINING PROTEIN"/>
    <property type="match status" value="1"/>
</dbReference>
<evidence type="ECO:0000256" key="4">
    <source>
        <dbReference type="NCBIfam" id="TIGR00517"/>
    </source>
</evidence>
<dbReference type="RefSeq" id="WP_009519011.1">
    <property type="nucleotide sequence ID" value="NZ_CCAE010000052.1"/>
</dbReference>
<keyword evidence="8" id="KW-1185">Reference proteome</keyword>
<keyword evidence="3" id="KW-0444">Lipid biosynthesis</keyword>
<protein>
    <recommendedName>
        <fullName evidence="3 4">Acyl carrier protein</fullName>
        <shortName evidence="3">ACP</shortName>
    </recommendedName>
</protein>
<sequence length="90" mass="9645">MSEKEHDAILAQVRTIITDVVDVDPDAIQLQANLREDLRADSLASVEIVMALEDAFGIEVNEERASQLRTVGDLVRAIADVKLGASASAA</sequence>
<dbReference type="UniPathway" id="UPA00094"/>
<dbReference type="InterPro" id="IPR003231">
    <property type="entry name" value="ACP"/>
</dbReference>
<dbReference type="GO" id="GO:0000035">
    <property type="term" value="F:acyl binding"/>
    <property type="evidence" value="ECO:0007669"/>
    <property type="project" value="TreeGrafter"/>
</dbReference>
<evidence type="ECO:0000259" key="6">
    <source>
        <dbReference type="PROSITE" id="PS50075"/>
    </source>
</evidence>
<keyword evidence="3" id="KW-0443">Lipid metabolism</keyword>
<dbReference type="EMBL" id="CCAE010000052">
    <property type="protein sequence ID" value="CDN89750.1"/>
    <property type="molecule type" value="Genomic_DNA"/>
</dbReference>
<feature type="domain" description="Carrier" evidence="6">
    <location>
        <begin position="7"/>
        <end position="82"/>
    </location>
</feature>
<evidence type="ECO:0000313" key="8">
    <source>
        <dbReference type="Proteomes" id="UP000028878"/>
    </source>
</evidence>
<proteinExistence type="inferred from homology"/>
<gene>
    <name evidence="7" type="primary">acpP_2</name>
    <name evidence="3" type="synonym">acpP</name>
    <name evidence="7" type="ORF">BN948_04190</name>
</gene>
<comment type="function">
    <text evidence="3 5">Carrier of the growing fatty acid chain in fatty acid biosynthesis.</text>
</comment>
<evidence type="ECO:0000256" key="5">
    <source>
        <dbReference type="RuleBase" id="RU003545"/>
    </source>
</evidence>
<organism evidence="7 8">
    <name type="scientific">Hydrogenophaga intermedia</name>
    <dbReference type="NCBI Taxonomy" id="65786"/>
    <lineage>
        <taxon>Bacteria</taxon>
        <taxon>Pseudomonadati</taxon>
        <taxon>Pseudomonadota</taxon>
        <taxon>Betaproteobacteria</taxon>
        <taxon>Burkholderiales</taxon>
        <taxon>Comamonadaceae</taxon>
        <taxon>Hydrogenophaga</taxon>
    </lineage>
</organism>
<dbReference type="SUPFAM" id="SSF47336">
    <property type="entry name" value="ACP-like"/>
    <property type="match status" value="1"/>
</dbReference>
<keyword evidence="3" id="KW-0275">Fatty acid biosynthesis</keyword>
<dbReference type="Proteomes" id="UP000028878">
    <property type="component" value="Unassembled WGS sequence"/>
</dbReference>
<dbReference type="PROSITE" id="PS50075">
    <property type="entry name" value="CARRIER"/>
    <property type="match status" value="1"/>
</dbReference>
<feature type="modified residue" description="O-(pantetheine 4'-phosphoryl)serine" evidence="3">
    <location>
        <position position="42"/>
    </location>
</feature>
<evidence type="ECO:0000313" key="7">
    <source>
        <dbReference type="EMBL" id="CDN89750.1"/>
    </source>
</evidence>
<dbReference type="PANTHER" id="PTHR20863">
    <property type="entry name" value="ACYL CARRIER PROTEIN"/>
    <property type="match status" value="1"/>
</dbReference>
<comment type="PTM">
    <text evidence="3">4'-phosphopantetheine is transferred from CoA to a specific serine of apo-ACP by AcpS. This modification is essential for activity because fatty acids are bound in thioester linkage to the sulfhydryl of the prosthetic group.</text>
</comment>
<dbReference type="GO" id="GO:0009245">
    <property type="term" value="P:lipid A biosynthetic process"/>
    <property type="evidence" value="ECO:0007669"/>
    <property type="project" value="TreeGrafter"/>
</dbReference>
<dbReference type="GO" id="GO:0016020">
    <property type="term" value="C:membrane"/>
    <property type="evidence" value="ECO:0007669"/>
    <property type="project" value="GOC"/>
</dbReference>
<dbReference type="NCBIfam" id="TIGR00517">
    <property type="entry name" value="acyl_carrier"/>
    <property type="match status" value="1"/>
</dbReference>
<keyword evidence="3" id="KW-0276">Fatty acid metabolism</keyword>
<evidence type="ECO:0000256" key="3">
    <source>
        <dbReference type="HAMAP-Rule" id="MF_01217"/>
    </source>
</evidence>
<accession>A0A1L1PK51</accession>
<evidence type="ECO:0000256" key="2">
    <source>
        <dbReference type="ARBA" id="ARBA00022553"/>
    </source>
</evidence>
<keyword evidence="3" id="KW-0963">Cytoplasm</keyword>
<dbReference type="HAMAP" id="MF_01217">
    <property type="entry name" value="Acyl_carrier"/>
    <property type="match status" value="1"/>
</dbReference>
<comment type="PTM">
    <text evidence="5">4'-phosphopantetheine is transferred from CoA to a specific serine of apo-ACP by acpS.</text>
</comment>
<dbReference type="NCBIfam" id="NF002150">
    <property type="entry name" value="PRK00982.1-4"/>
    <property type="match status" value="1"/>
</dbReference>
<dbReference type="InterPro" id="IPR036736">
    <property type="entry name" value="ACP-like_sf"/>
</dbReference>